<dbReference type="Proteomes" id="UP001166286">
    <property type="component" value="Unassembled WGS sequence"/>
</dbReference>
<feature type="transmembrane region" description="Helical" evidence="1">
    <location>
        <begin position="98"/>
        <end position="118"/>
    </location>
</feature>
<gene>
    <name evidence="2" type="ORF">JMJ35_003069</name>
</gene>
<keyword evidence="1" id="KW-0472">Membrane</keyword>
<protein>
    <submittedName>
        <fullName evidence="2">Uncharacterized protein</fullName>
    </submittedName>
</protein>
<feature type="transmembrane region" description="Helical" evidence="1">
    <location>
        <begin position="21"/>
        <end position="39"/>
    </location>
</feature>
<accession>A0AA39V3H5</accession>
<evidence type="ECO:0000313" key="2">
    <source>
        <dbReference type="EMBL" id="KAK0514452.1"/>
    </source>
</evidence>
<keyword evidence="1" id="KW-1133">Transmembrane helix</keyword>
<dbReference type="AlphaFoldDB" id="A0AA39V3H5"/>
<keyword evidence="3" id="KW-1185">Reference proteome</keyword>
<keyword evidence="1" id="KW-0812">Transmembrane</keyword>
<evidence type="ECO:0000256" key="1">
    <source>
        <dbReference type="SAM" id="Phobius"/>
    </source>
</evidence>
<dbReference type="EMBL" id="JAFEKC020000005">
    <property type="protein sequence ID" value="KAK0514452.1"/>
    <property type="molecule type" value="Genomic_DNA"/>
</dbReference>
<organism evidence="2 3">
    <name type="scientific">Cladonia borealis</name>
    <dbReference type="NCBI Taxonomy" id="184061"/>
    <lineage>
        <taxon>Eukaryota</taxon>
        <taxon>Fungi</taxon>
        <taxon>Dikarya</taxon>
        <taxon>Ascomycota</taxon>
        <taxon>Pezizomycotina</taxon>
        <taxon>Lecanoromycetes</taxon>
        <taxon>OSLEUM clade</taxon>
        <taxon>Lecanoromycetidae</taxon>
        <taxon>Lecanorales</taxon>
        <taxon>Lecanorineae</taxon>
        <taxon>Cladoniaceae</taxon>
        <taxon>Cladonia</taxon>
    </lineage>
</organism>
<reference evidence="2" key="1">
    <citation type="submission" date="2023-03" db="EMBL/GenBank/DDBJ databases">
        <title>Complete genome of Cladonia borealis.</title>
        <authorList>
            <person name="Park H."/>
        </authorList>
    </citation>
    <scope>NUCLEOTIDE SEQUENCE</scope>
    <source>
        <strain evidence="2">ANT050790</strain>
    </source>
</reference>
<feature type="transmembrane region" description="Helical" evidence="1">
    <location>
        <begin position="45"/>
        <end position="65"/>
    </location>
</feature>
<sequence length="223" mass="25597">MLHDQLNTTGPPEESFEQTPIAALLLHWFSSLLLIAVTSCVSPSTAYNFLVSLYSYVVIIGMGFVNGGNPLRAQPDRVDNWYWPTHANFRPLRYPVHAALYLLACAFLLIAPLAARPADDSPYSYARSHIVWWLIPTVGLSSPLWGLARWAGLWAFMKLWRRRLVVTRTPFIVADDEDPRQYVQVSELDDYEWLSSVPLKERRAWEMGGEEGRERQGYEYGYE</sequence>
<comment type="caution">
    <text evidence="2">The sequence shown here is derived from an EMBL/GenBank/DDBJ whole genome shotgun (WGS) entry which is preliminary data.</text>
</comment>
<evidence type="ECO:0000313" key="3">
    <source>
        <dbReference type="Proteomes" id="UP001166286"/>
    </source>
</evidence>
<proteinExistence type="predicted"/>
<feature type="transmembrane region" description="Helical" evidence="1">
    <location>
        <begin position="130"/>
        <end position="156"/>
    </location>
</feature>
<name>A0AA39V3H5_9LECA</name>